<dbReference type="GO" id="GO:0022857">
    <property type="term" value="F:transmembrane transporter activity"/>
    <property type="evidence" value="ECO:0007669"/>
    <property type="project" value="InterPro"/>
</dbReference>
<keyword evidence="3 4" id="KW-0472">Membrane</keyword>
<feature type="transmembrane region" description="Helical" evidence="4">
    <location>
        <begin position="372"/>
        <end position="392"/>
    </location>
</feature>
<dbReference type="InterPro" id="IPR036259">
    <property type="entry name" value="MFS_trans_sf"/>
</dbReference>
<feature type="domain" description="Major facilitator superfamily (MFS) profile" evidence="5">
    <location>
        <begin position="41"/>
        <end position="428"/>
    </location>
</feature>
<evidence type="ECO:0000256" key="3">
    <source>
        <dbReference type="ARBA" id="ARBA00023136"/>
    </source>
</evidence>
<evidence type="ECO:0000256" key="1">
    <source>
        <dbReference type="ARBA" id="ARBA00022692"/>
    </source>
</evidence>
<feature type="transmembrane region" description="Helical" evidence="4">
    <location>
        <begin position="106"/>
        <end position="123"/>
    </location>
</feature>
<reference evidence="6 7" key="1">
    <citation type="submission" date="2020-08" db="EMBL/GenBank/DDBJ databases">
        <title>Genomic Encyclopedia of Type Strains, Phase IV (KMG-IV): sequencing the most valuable type-strain genomes for metagenomic binning, comparative biology and taxonomic classification.</title>
        <authorList>
            <person name="Goeker M."/>
        </authorList>
    </citation>
    <scope>NUCLEOTIDE SEQUENCE [LARGE SCALE GENOMIC DNA]</scope>
    <source>
        <strain evidence="6 7">DSM 17328</strain>
    </source>
</reference>
<proteinExistence type="predicted"/>
<feature type="transmembrane region" description="Helical" evidence="4">
    <location>
        <begin position="39"/>
        <end position="58"/>
    </location>
</feature>
<feature type="transmembrane region" description="Helical" evidence="4">
    <location>
        <begin position="163"/>
        <end position="184"/>
    </location>
</feature>
<dbReference type="CDD" id="cd17355">
    <property type="entry name" value="MFS_YcxA_like"/>
    <property type="match status" value="1"/>
</dbReference>
<feature type="transmembrane region" description="Helical" evidence="4">
    <location>
        <begin position="129"/>
        <end position="151"/>
    </location>
</feature>
<dbReference type="PROSITE" id="PS50850">
    <property type="entry name" value="MFS"/>
    <property type="match status" value="1"/>
</dbReference>
<evidence type="ECO:0000256" key="2">
    <source>
        <dbReference type="ARBA" id="ARBA00022989"/>
    </source>
</evidence>
<evidence type="ECO:0000313" key="7">
    <source>
        <dbReference type="Proteomes" id="UP000566324"/>
    </source>
</evidence>
<keyword evidence="7" id="KW-1185">Reference proteome</keyword>
<feature type="transmembrane region" description="Helical" evidence="4">
    <location>
        <begin position="338"/>
        <end position="360"/>
    </location>
</feature>
<gene>
    <name evidence="6" type="ORF">GGQ98_000716</name>
</gene>
<dbReference type="Gene3D" id="1.20.1250.20">
    <property type="entry name" value="MFS general substrate transporter like domains"/>
    <property type="match status" value="1"/>
</dbReference>
<feature type="transmembrane region" description="Helical" evidence="4">
    <location>
        <begin position="404"/>
        <end position="426"/>
    </location>
</feature>
<name>A0A7W7AZK7_9SPHN</name>
<sequence>MMIDQNRPIARNISDEPTGIGSQSGFEPAFQTGETAADWGLVLVCTVGLTVSMIYLYALGPFIVPVSEEMGWSRGETSAGLTLISLASVIAAPFVGFWVDRFGSRRIAIIGCMVFCFGISLLSSAGSHISWLLIWAIVAMGSVMMKPTVWMSAVAHRIHRRRGLAMGVALTGTGISSALSPIVAGEVISSSGWRTAFLVLGTGAALLLLPLLLLFFRDRPIHSRGTDKRNAAEGLVGLTISEGLRSAVFIRLALAGFLINFSVMGLVVHFVPLLEGQHFQMGEATALASLIGVTTIVARLVTGNLLDRFHAPTVAAIAFSLPIYACLMLLFFDGSTIMAATIAILIGAAVGAEVDALAYLSSRYFGMRSFGTLFGSITGAISLGIGLGPTSAGAIHDAFGTYQPMFLLIIPLVAVSVVLVATLGAYPDETAQR</sequence>
<dbReference type="SUPFAM" id="SSF103473">
    <property type="entry name" value="MFS general substrate transporter"/>
    <property type="match status" value="1"/>
</dbReference>
<feature type="transmembrane region" description="Helical" evidence="4">
    <location>
        <begin position="78"/>
        <end position="99"/>
    </location>
</feature>
<dbReference type="PANTHER" id="PTHR11360">
    <property type="entry name" value="MONOCARBOXYLATE TRANSPORTER"/>
    <property type="match status" value="1"/>
</dbReference>
<dbReference type="AlphaFoldDB" id="A0A7W7AZK7"/>
<dbReference type="Pfam" id="PF07690">
    <property type="entry name" value="MFS_1"/>
    <property type="match status" value="1"/>
</dbReference>
<dbReference type="EMBL" id="JACHNZ010000005">
    <property type="protein sequence ID" value="MBB4631109.1"/>
    <property type="molecule type" value="Genomic_DNA"/>
</dbReference>
<dbReference type="InterPro" id="IPR020846">
    <property type="entry name" value="MFS_dom"/>
</dbReference>
<dbReference type="InterPro" id="IPR011701">
    <property type="entry name" value="MFS"/>
</dbReference>
<comment type="caution">
    <text evidence="6">The sequence shown here is derived from an EMBL/GenBank/DDBJ whole genome shotgun (WGS) entry which is preliminary data.</text>
</comment>
<feature type="transmembrane region" description="Helical" evidence="4">
    <location>
        <begin position="284"/>
        <end position="302"/>
    </location>
</feature>
<organism evidence="6 7">
    <name type="scientific">Sphingosinicella soli</name>
    <dbReference type="NCBI Taxonomy" id="333708"/>
    <lineage>
        <taxon>Bacteria</taxon>
        <taxon>Pseudomonadati</taxon>
        <taxon>Pseudomonadota</taxon>
        <taxon>Alphaproteobacteria</taxon>
        <taxon>Sphingomonadales</taxon>
        <taxon>Sphingosinicellaceae</taxon>
        <taxon>Sphingosinicella</taxon>
    </lineage>
</organism>
<evidence type="ECO:0000256" key="4">
    <source>
        <dbReference type="SAM" id="Phobius"/>
    </source>
</evidence>
<feature type="transmembrane region" description="Helical" evidence="4">
    <location>
        <begin position="248"/>
        <end position="272"/>
    </location>
</feature>
<evidence type="ECO:0000259" key="5">
    <source>
        <dbReference type="PROSITE" id="PS50850"/>
    </source>
</evidence>
<keyword evidence="2 4" id="KW-1133">Transmembrane helix</keyword>
<protein>
    <submittedName>
        <fullName evidence="6">MFS family permease</fullName>
    </submittedName>
</protein>
<accession>A0A7W7AZK7</accession>
<dbReference type="PANTHER" id="PTHR11360:SF290">
    <property type="entry name" value="MONOCARBOXYLATE MFS PERMEASE"/>
    <property type="match status" value="1"/>
</dbReference>
<dbReference type="InterPro" id="IPR050327">
    <property type="entry name" value="Proton-linked_MCT"/>
</dbReference>
<dbReference type="Proteomes" id="UP000566324">
    <property type="component" value="Unassembled WGS sequence"/>
</dbReference>
<evidence type="ECO:0000313" key="6">
    <source>
        <dbReference type="EMBL" id="MBB4631109.1"/>
    </source>
</evidence>
<feature type="transmembrane region" description="Helical" evidence="4">
    <location>
        <begin position="314"/>
        <end position="332"/>
    </location>
</feature>
<keyword evidence="1 4" id="KW-0812">Transmembrane</keyword>
<feature type="transmembrane region" description="Helical" evidence="4">
    <location>
        <begin position="196"/>
        <end position="216"/>
    </location>
</feature>